<dbReference type="RefSeq" id="WP_085492666.1">
    <property type="nucleotide sequence ID" value="NZ_FXAZ01000001.1"/>
</dbReference>
<evidence type="ECO:0000313" key="6">
    <source>
        <dbReference type="EMBL" id="SMG13318.1"/>
    </source>
</evidence>
<keyword evidence="4" id="KW-1133">Transmembrane helix</keyword>
<comment type="similarity">
    <text evidence="2">Belongs to the transpeptidase family.</text>
</comment>
<dbReference type="PANTHER" id="PTHR30627">
    <property type="entry name" value="PEPTIDOGLYCAN D,D-TRANSPEPTIDASE"/>
    <property type="match status" value="1"/>
</dbReference>
<dbReference type="Proteomes" id="UP000193834">
    <property type="component" value="Unassembled WGS sequence"/>
</dbReference>
<evidence type="ECO:0000313" key="7">
    <source>
        <dbReference type="Proteomes" id="UP000193834"/>
    </source>
</evidence>
<dbReference type="GO" id="GO:0005886">
    <property type="term" value="C:plasma membrane"/>
    <property type="evidence" value="ECO:0007669"/>
    <property type="project" value="TreeGrafter"/>
</dbReference>
<dbReference type="SUPFAM" id="SSF56601">
    <property type="entry name" value="beta-lactamase/transpeptidase-like"/>
    <property type="match status" value="1"/>
</dbReference>
<proteinExistence type="inferred from homology"/>
<dbReference type="InterPro" id="IPR005311">
    <property type="entry name" value="PBP_dimer"/>
</dbReference>
<dbReference type="PROSITE" id="PS51178">
    <property type="entry name" value="PASTA"/>
    <property type="match status" value="1"/>
</dbReference>
<dbReference type="Pfam" id="PF00905">
    <property type="entry name" value="Transpeptidase"/>
    <property type="match status" value="1"/>
</dbReference>
<dbReference type="GO" id="GO:0071555">
    <property type="term" value="P:cell wall organization"/>
    <property type="evidence" value="ECO:0007669"/>
    <property type="project" value="TreeGrafter"/>
</dbReference>
<feature type="domain" description="PASTA" evidence="5">
    <location>
        <begin position="609"/>
        <end position="669"/>
    </location>
</feature>
<evidence type="ECO:0000256" key="2">
    <source>
        <dbReference type="ARBA" id="ARBA00007171"/>
    </source>
</evidence>
<dbReference type="STRING" id="1852522.SAMN06295960_0390"/>
<dbReference type="Gene3D" id="3.90.1310.10">
    <property type="entry name" value="Penicillin-binding protein 2a (Domain 2)"/>
    <property type="match status" value="1"/>
</dbReference>
<dbReference type="Gene3D" id="3.30.10.20">
    <property type="match status" value="1"/>
</dbReference>
<sequence length="728" mass="81376">MVKRIKLRTLFIGGLFLLFFIIIISRLFWYQVWNRDFWLDLAQATWSTEQEIPAKRGTIYDKNGEVLAMDAPAYNVVLNPKVIQTLRTNEKLVEKHIDVERLIVEKLHEVLGKPESELYELARKKRDSGEYHIYREVRKEGWMIEQEPYDELNAFIQEKEDEWKVNDIGLYLLKDTKRFYAKNNLAAHVLGYMNKENEPVGGIESQFNSMLQGKPGSIQYDKDRQGTKLPTASEVYTPAEDGKNLYLTIDATIQQYIQEAITGVYERYSPYSISVIAADPKTGDVLGMANLPTYDPNKYWEAATDLRNFYNPAIMSTYEPGSTFKIVTLAASVQEGVFDPNETYKSGSIVAGGRPIRDHNHVGWGTITYLEGLKRSSNVAFVKLGFEKLREDQFKSYIDNFGFGEKTGIELPGENAGKIHFQYAADIAAATYGHGQLTVTPIQQIMAVSAVANGGKLMVPHIVKKVEDSQTGEVQERAPEVVREVLKPEMAKQVSEYLEQVVADQQIGTGKAAYIEGYRVAGKTGTALKVIDGGYDTTRAVVSFIGYAPVEDPRIAVLVVVDDPKDYYEGGGFVAPVIFKEIVSKSLRYMGVPTSHQSGDEADHRDGQAVTLATTPNVQGLKPDAAKQKLAEKGIVFETVGSGNEVKRQYPEPGTKLAVGQRVYLLTQEPSQLKLPNLTGKSLRDVVELASLLQWEVKAEGEGYVTEYAISTKNNTKVVYVKLKPKIP</sequence>
<dbReference type="Pfam" id="PF03717">
    <property type="entry name" value="PBP_dimer"/>
    <property type="match status" value="1"/>
</dbReference>
<comment type="subcellular location">
    <subcellularLocation>
        <location evidence="1">Membrane</location>
    </subcellularLocation>
</comment>
<dbReference type="SUPFAM" id="SSF56519">
    <property type="entry name" value="Penicillin binding protein dimerisation domain"/>
    <property type="match status" value="1"/>
</dbReference>
<dbReference type="PANTHER" id="PTHR30627:SF1">
    <property type="entry name" value="PEPTIDOGLYCAN D,D-TRANSPEPTIDASE FTSI"/>
    <property type="match status" value="1"/>
</dbReference>
<dbReference type="CDD" id="cd06576">
    <property type="entry name" value="PASTA_Pbp2x-like_1"/>
    <property type="match status" value="1"/>
</dbReference>
<dbReference type="Pfam" id="PF03793">
    <property type="entry name" value="PASTA"/>
    <property type="match status" value="1"/>
</dbReference>
<dbReference type="Gene3D" id="3.40.710.10">
    <property type="entry name" value="DD-peptidase/beta-lactamase superfamily"/>
    <property type="match status" value="1"/>
</dbReference>
<dbReference type="SUPFAM" id="SSF54184">
    <property type="entry name" value="Penicillin-binding protein 2x (pbp-2x), c-terminal domain"/>
    <property type="match status" value="2"/>
</dbReference>
<name>A0A1X7IF32_9BACL</name>
<evidence type="ECO:0000256" key="4">
    <source>
        <dbReference type="SAM" id="Phobius"/>
    </source>
</evidence>
<dbReference type="InterPro" id="IPR001460">
    <property type="entry name" value="PCN-bd_Tpept"/>
</dbReference>
<feature type="transmembrane region" description="Helical" evidence="4">
    <location>
        <begin position="7"/>
        <end position="29"/>
    </location>
</feature>
<evidence type="ECO:0000256" key="1">
    <source>
        <dbReference type="ARBA" id="ARBA00004370"/>
    </source>
</evidence>
<dbReference type="InterPro" id="IPR012338">
    <property type="entry name" value="Beta-lactam/transpept-like"/>
</dbReference>
<keyword evidence="3 4" id="KW-0472">Membrane</keyword>
<keyword evidence="7" id="KW-1185">Reference proteome</keyword>
<dbReference type="AlphaFoldDB" id="A0A1X7IF32"/>
<accession>A0A1X7IF32</accession>
<gene>
    <name evidence="6" type="ORF">SAMN06295960_0390</name>
</gene>
<dbReference type="SMART" id="SM00740">
    <property type="entry name" value="PASTA"/>
    <property type="match status" value="1"/>
</dbReference>
<evidence type="ECO:0000256" key="3">
    <source>
        <dbReference type="ARBA" id="ARBA00023136"/>
    </source>
</evidence>
<dbReference type="InterPro" id="IPR050515">
    <property type="entry name" value="Beta-lactam/transpept"/>
</dbReference>
<organism evidence="6 7">
    <name type="scientific">Paenibacillus aquistagni</name>
    <dbReference type="NCBI Taxonomy" id="1852522"/>
    <lineage>
        <taxon>Bacteria</taxon>
        <taxon>Bacillati</taxon>
        <taxon>Bacillota</taxon>
        <taxon>Bacilli</taxon>
        <taxon>Bacillales</taxon>
        <taxon>Paenibacillaceae</taxon>
        <taxon>Paenibacillus</taxon>
    </lineage>
</organism>
<reference evidence="6 7" key="1">
    <citation type="submission" date="2017-04" db="EMBL/GenBank/DDBJ databases">
        <authorList>
            <person name="Afonso C.L."/>
            <person name="Miller P.J."/>
            <person name="Scott M.A."/>
            <person name="Spackman E."/>
            <person name="Goraichik I."/>
            <person name="Dimitrov K.M."/>
            <person name="Suarez D.L."/>
            <person name="Swayne D.E."/>
        </authorList>
    </citation>
    <scope>NUCLEOTIDE SEQUENCE [LARGE SCALE GENOMIC DNA]</scope>
    <source>
        <strain evidence="6 7">11</strain>
    </source>
</reference>
<dbReference type="EMBL" id="FXAZ01000001">
    <property type="protein sequence ID" value="SMG13318.1"/>
    <property type="molecule type" value="Genomic_DNA"/>
</dbReference>
<dbReference type="GO" id="GO:0008658">
    <property type="term" value="F:penicillin binding"/>
    <property type="evidence" value="ECO:0007669"/>
    <property type="project" value="InterPro"/>
</dbReference>
<dbReference type="InterPro" id="IPR005543">
    <property type="entry name" value="PASTA_dom"/>
</dbReference>
<dbReference type="OrthoDB" id="9804124at2"/>
<keyword evidence="4" id="KW-0812">Transmembrane</keyword>
<protein>
    <submittedName>
        <fullName evidence="6">Penicillin-binding protein 2B</fullName>
    </submittedName>
</protein>
<evidence type="ECO:0000259" key="5">
    <source>
        <dbReference type="PROSITE" id="PS51178"/>
    </source>
</evidence>
<dbReference type="InterPro" id="IPR036138">
    <property type="entry name" value="PBP_dimer_sf"/>
</dbReference>